<feature type="compositionally biased region" description="Basic and acidic residues" evidence="2">
    <location>
        <begin position="48"/>
        <end position="62"/>
    </location>
</feature>
<protein>
    <submittedName>
        <fullName evidence="5">NFX1-type zinc finger-containing protein 1</fullName>
    </submittedName>
</protein>
<name>A0A7C8UXA3_ORBOL</name>
<keyword evidence="1" id="KW-0347">Helicase</keyword>
<keyword evidence="1" id="KW-0067">ATP-binding</keyword>
<dbReference type="InterPro" id="IPR027417">
    <property type="entry name" value="P-loop_NTPase"/>
</dbReference>
<evidence type="ECO:0000313" key="6">
    <source>
        <dbReference type="Proteomes" id="UP000472727"/>
    </source>
</evidence>
<dbReference type="SUPFAM" id="SSF52540">
    <property type="entry name" value="P-loop containing nucleoside triphosphate hydrolases"/>
    <property type="match status" value="1"/>
</dbReference>
<dbReference type="Pfam" id="PF13087">
    <property type="entry name" value="AAA_12"/>
    <property type="match status" value="1"/>
</dbReference>
<evidence type="ECO:0000259" key="4">
    <source>
        <dbReference type="Pfam" id="PF13087"/>
    </source>
</evidence>
<dbReference type="InterPro" id="IPR047187">
    <property type="entry name" value="SF1_C_Upf1"/>
</dbReference>
<dbReference type="GO" id="GO:0031380">
    <property type="term" value="C:nuclear RNA-directed RNA polymerase complex"/>
    <property type="evidence" value="ECO:0007669"/>
    <property type="project" value="TreeGrafter"/>
</dbReference>
<evidence type="ECO:0000313" key="5">
    <source>
        <dbReference type="EMBL" id="KAF3215298.1"/>
    </source>
</evidence>
<keyword evidence="1" id="KW-0547">Nucleotide-binding</keyword>
<feature type="region of interest" description="Disordered" evidence="2">
    <location>
        <begin position="19"/>
        <end position="95"/>
    </location>
</feature>
<feature type="domain" description="DNA2/NAM7 helicase helicase" evidence="3">
    <location>
        <begin position="593"/>
        <end position="667"/>
    </location>
</feature>
<dbReference type="InterPro" id="IPR041679">
    <property type="entry name" value="DNA2/NAM7-like_C"/>
</dbReference>
<proteinExistence type="predicted"/>
<feature type="domain" description="DNA2/NAM7 helicase-like C-terminal" evidence="4">
    <location>
        <begin position="674"/>
        <end position="868"/>
    </location>
</feature>
<feature type="compositionally biased region" description="Acidic residues" evidence="2">
    <location>
        <begin position="929"/>
        <end position="949"/>
    </location>
</feature>
<evidence type="ECO:0000259" key="3">
    <source>
        <dbReference type="Pfam" id="PF13086"/>
    </source>
</evidence>
<dbReference type="GO" id="GO:0004386">
    <property type="term" value="F:helicase activity"/>
    <property type="evidence" value="ECO:0007669"/>
    <property type="project" value="InterPro"/>
</dbReference>
<comment type="caution">
    <text evidence="5">The sequence shown here is derived from an EMBL/GenBank/DDBJ whole genome shotgun (WGS) entry which is preliminary data.</text>
</comment>
<dbReference type="PANTHER" id="PTHR10887:SF341">
    <property type="entry name" value="NFX1-TYPE ZINC FINGER-CONTAINING PROTEIN 1"/>
    <property type="match status" value="1"/>
</dbReference>
<gene>
    <name evidence="5" type="primary">ZNFX1</name>
    <name evidence="5" type="ORF">TWF106_008805</name>
</gene>
<dbReference type="GO" id="GO:0031048">
    <property type="term" value="P:regulatory ncRNA-mediated heterochromatin formation"/>
    <property type="evidence" value="ECO:0007669"/>
    <property type="project" value="TreeGrafter"/>
</dbReference>
<dbReference type="Pfam" id="PF13086">
    <property type="entry name" value="AAA_11"/>
    <property type="match status" value="2"/>
</dbReference>
<dbReference type="PANTHER" id="PTHR10887">
    <property type="entry name" value="DNA2/NAM7 HELICASE FAMILY"/>
    <property type="match status" value="1"/>
</dbReference>
<accession>A0A7C8UXA3</accession>
<evidence type="ECO:0000256" key="2">
    <source>
        <dbReference type="SAM" id="MobiDB-lite"/>
    </source>
</evidence>
<feature type="region of interest" description="Disordered" evidence="2">
    <location>
        <begin position="908"/>
        <end position="949"/>
    </location>
</feature>
<dbReference type="Gene3D" id="3.40.50.300">
    <property type="entry name" value="P-loop containing nucleotide triphosphate hydrolases"/>
    <property type="match status" value="2"/>
</dbReference>
<dbReference type="AlphaFoldDB" id="A0A7C8UXA3"/>
<sequence>MFFFNVIFHLNIQLAEQMKSRESEGQSPTLPASPVEDPTPLENDDAEKDQRLCTKDETDERSATGGKIDPGLGIAGAEEPEWSNPEAAPLETPNIETHETTAFTTSKIQGGAEAPKILRLKNIPRPCKIKALRYHDIYEEVTDLSSIRMCCAYVKSIDPTQPATPYLAIRSFDENPYTAVMCFNIHPEAIKDILFDEENFTVTLNYDPNKCEKMMPIALAQNTDLTKIFADIFKSSNLQIYLASPAPILRRTTAGFLDVLRGKRQLMEKVTKKIHGGVLPVPMRSQLVYQRCWEIAIKEEFEVETATIKELLGGRIGLALNSDSSVQVYYPRGKRYRNEIYKLEGRPSFKIQFPSGRIVQAFANPKQVNRYNENGFLELSLFKSSEEDLGELKKSSPGELILIPRASETRKRREEFTIDGLMNTLNEETLISFQSLMWANRPVEIGETINNELETSTIFKNLDQVQKAAFRHILHEEKKPGEIVLVSGPAGTGKTLTAASAIVAAMKHQPQRLPILVIAEKNIVVENIFTACIKILGQDTTGFNILFLQSKFAGLMLKERNRDIADLISPFTMTAKIKDRGGKPEGLSWTDFKSQILNEQTIVFTTINFMYQTRSSWKDFPPKMLVLDDAAATTELNSLLPWLMFRQSIGRFVLIGDETQLKPYSISGNGQILTSLFERLKMSGWPTTNLQTNHRMAEDVSDLVKTAFYPNRELENLNTESTMYLSEAVDIRGVLAQIFPGSQKNVIWSNVTGTESSTGQRTYDNPSERENIRRIVYELVACGIKPNKIAVLTGYPRQLYRLGKELAYMKSQGLHVRSIDSYQGLEKEIVIISFIRSSKGEMIGFMGKRNRLCCAISRAKFAEILVGNFDMMKQVCEDETVKKSKKGMTGFIKADKIEVSELPETASIDISKIPTEIPKEDTTDKKDENEDEDKDQENDEEEEEEEEIA</sequence>
<dbReference type="Proteomes" id="UP000472727">
    <property type="component" value="Unassembled WGS sequence"/>
</dbReference>
<organism evidence="5 6">
    <name type="scientific">Orbilia oligospora</name>
    <name type="common">Nematode-trapping fungus</name>
    <name type="synonym">Arthrobotrys oligospora</name>
    <dbReference type="NCBI Taxonomy" id="2813651"/>
    <lineage>
        <taxon>Eukaryota</taxon>
        <taxon>Fungi</taxon>
        <taxon>Dikarya</taxon>
        <taxon>Ascomycota</taxon>
        <taxon>Pezizomycotina</taxon>
        <taxon>Orbiliomycetes</taxon>
        <taxon>Orbiliales</taxon>
        <taxon>Orbiliaceae</taxon>
        <taxon>Orbilia</taxon>
    </lineage>
</organism>
<reference evidence="5 6" key="1">
    <citation type="submission" date="2019-06" db="EMBL/GenBank/DDBJ databases">
        <authorList>
            <person name="Palmer J.M."/>
        </authorList>
    </citation>
    <scope>NUCLEOTIDE SEQUENCE [LARGE SCALE GENOMIC DNA]</scope>
    <source>
        <strain evidence="5 6">TWF106</strain>
    </source>
</reference>
<dbReference type="EMBL" id="WIWS01000055">
    <property type="protein sequence ID" value="KAF3215298.1"/>
    <property type="molecule type" value="Genomic_DNA"/>
</dbReference>
<keyword evidence="1" id="KW-0378">Hydrolase</keyword>
<evidence type="ECO:0000256" key="1">
    <source>
        <dbReference type="ARBA" id="ARBA00022806"/>
    </source>
</evidence>
<feature type="domain" description="DNA2/NAM7 helicase helicase" evidence="3">
    <location>
        <begin position="462"/>
        <end position="534"/>
    </location>
</feature>
<dbReference type="InterPro" id="IPR045055">
    <property type="entry name" value="DNA2/NAM7-like"/>
</dbReference>
<dbReference type="InterPro" id="IPR041677">
    <property type="entry name" value="DNA2/NAM7_AAA_11"/>
</dbReference>
<dbReference type="CDD" id="cd18808">
    <property type="entry name" value="SF1_C_Upf1"/>
    <property type="match status" value="1"/>
</dbReference>
<feature type="compositionally biased region" description="Basic and acidic residues" evidence="2">
    <location>
        <begin position="917"/>
        <end position="928"/>
    </location>
</feature>